<reference evidence="1 2" key="1">
    <citation type="journal article" date="2014" name="Genome Announc.">
        <title>The Genome of the Predominant Equine Lactobacillus Species, Lactobacillus equi, Is Reflective of Its Lifestyle Adaptations to an Herbivorous Host.</title>
        <authorList>
            <person name="O'Donnell M.M."/>
            <person name="Harris H.M."/>
            <person name="O'Toole P.W."/>
            <person name="Ross R.P."/>
        </authorList>
    </citation>
    <scope>NUCLEOTIDE SEQUENCE [LARGE SCALE GENOMIC DNA]</scope>
    <source>
        <strain evidence="1 2">DPC 6820</strain>
    </source>
</reference>
<comment type="caution">
    <text evidence="1">The sequence shown here is derived from an EMBL/GenBank/DDBJ whole genome shotgun (WGS) entry which is preliminary data.</text>
</comment>
<accession>V7HXY5</accession>
<evidence type="ECO:0000313" key="1">
    <source>
        <dbReference type="EMBL" id="ETA73866.1"/>
    </source>
</evidence>
<proteinExistence type="predicted"/>
<gene>
    <name evidence="1" type="ORF">LEQ_2221c</name>
</gene>
<name>V7HXY5_9LACO</name>
<protein>
    <submittedName>
        <fullName evidence="1">Gp1</fullName>
    </submittedName>
</protein>
<sequence length="74" mass="8096">MNVYYSLYKSVNSKNVLTKVINGSQQYVKANPAITELAKVNTQMINLSKDMGISAPPPGMVAQSDKGYKESDLL</sequence>
<organism evidence="1 2">
    <name type="scientific">Ligilactobacillus equi DPC 6820</name>
    <dbReference type="NCBI Taxonomy" id="1392007"/>
    <lineage>
        <taxon>Bacteria</taxon>
        <taxon>Bacillati</taxon>
        <taxon>Bacillota</taxon>
        <taxon>Bacilli</taxon>
        <taxon>Lactobacillales</taxon>
        <taxon>Lactobacillaceae</taxon>
        <taxon>Ligilactobacillus</taxon>
    </lineage>
</organism>
<keyword evidence="2" id="KW-1185">Reference proteome</keyword>
<dbReference type="AlphaFoldDB" id="V7HXY5"/>
<evidence type="ECO:0000313" key="2">
    <source>
        <dbReference type="Proteomes" id="UP000018559"/>
    </source>
</evidence>
<dbReference type="PATRIC" id="fig|1392007.3.peg.1333"/>
<dbReference type="Proteomes" id="UP000018559">
    <property type="component" value="Unassembled WGS sequence"/>
</dbReference>
<dbReference type="EMBL" id="AWWH01000146">
    <property type="protein sequence ID" value="ETA73866.1"/>
    <property type="molecule type" value="Genomic_DNA"/>
</dbReference>